<dbReference type="AlphaFoldDB" id="A0AAW0JY24"/>
<organism evidence="1 2">
    <name type="scientific">Myodes glareolus</name>
    <name type="common">Bank vole</name>
    <name type="synonym">Clethrionomys glareolus</name>
    <dbReference type="NCBI Taxonomy" id="447135"/>
    <lineage>
        <taxon>Eukaryota</taxon>
        <taxon>Metazoa</taxon>
        <taxon>Chordata</taxon>
        <taxon>Craniata</taxon>
        <taxon>Vertebrata</taxon>
        <taxon>Euteleostomi</taxon>
        <taxon>Mammalia</taxon>
        <taxon>Eutheria</taxon>
        <taxon>Euarchontoglires</taxon>
        <taxon>Glires</taxon>
        <taxon>Rodentia</taxon>
        <taxon>Myomorpha</taxon>
        <taxon>Muroidea</taxon>
        <taxon>Cricetidae</taxon>
        <taxon>Arvicolinae</taxon>
        <taxon>Myodes</taxon>
    </lineage>
</organism>
<keyword evidence="2" id="KW-1185">Reference proteome</keyword>
<evidence type="ECO:0000313" key="2">
    <source>
        <dbReference type="Proteomes" id="UP001488838"/>
    </source>
</evidence>
<dbReference type="Proteomes" id="UP001488838">
    <property type="component" value="Unassembled WGS sequence"/>
</dbReference>
<comment type="caution">
    <text evidence="1">The sequence shown here is derived from an EMBL/GenBank/DDBJ whole genome shotgun (WGS) entry which is preliminary data.</text>
</comment>
<sequence length="298" mass="33202">MLLVGSEGAEAGSSGEAASSLRRRFRINPAVLSNLMKLISFAYCRKHWRHMFSPYFRIRPWRFEQTRQERDPWPNFRGAHFLSLVQTLAPSLIESLLQGVLDLSVAIKASNGEANSKLTGGLGTSPGRSAKAGVTFSVDKSREQGVNTGASGVQVKEPERVLGTSCRDRMNLCHRIPALKDKVIQLSTALLPSLRIFNTKCIARVRDHLAGLSLTLQLWMPQLLMIESVCYFTCMCGAPYLVTTTSIFNKGSHQRPCNGKLGMSIERRQQEKHSRKKGRISRFRIVSDSTHDSATLLN</sequence>
<evidence type="ECO:0000313" key="1">
    <source>
        <dbReference type="EMBL" id="KAK7830916.1"/>
    </source>
</evidence>
<name>A0AAW0JY24_MYOGA</name>
<reference evidence="1 2" key="1">
    <citation type="journal article" date="2023" name="bioRxiv">
        <title>Conserved and derived expression patterns and positive selection on dental genes reveal complex evolutionary context of ever-growing rodent molars.</title>
        <authorList>
            <person name="Calamari Z.T."/>
            <person name="Song A."/>
            <person name="Cohen E."/>
            <person name="Akter M."/>
            <person name="Roy R.D."/>
            <person name="Hallikas O."/>
            <person name="Christensen M.M."/>
            <person name="Li P."/>
            <person name="Marangoni P."/>
            <person name="Jernvall J."/>
            <person name="Klein O.D."/>
        </authorList>
    </citation>
    <scope>NUCLEOTIDE SEQUENCE [LARGE SCALE GENOMIC DNA]</scope>
    <source>
        <strain evidence="1">V071</strain>
    </source>
</reference>
<gene>
    <name evidence="1" type="ORF">U0070_018460</name>
</gene>
<dbReference type="EMBL" id="JBBHLL010000016">
    <property type="protein sequence ID" value="KAK7830916.1"/>
    <property type="molecule type" value="Genomic_DNA"/>
</dbReference>
<protein>
    <submittedName>
        <fullName evidence="1">Uncharacterized protein</fullName>
    </submittedName>
</protein>
<proteinExistence type="predicted"/>
<accession>A0AAW0JY24</accession>